<dbReference type="SMART" id="SM00100">
    <property type="entry name" value="cNMP"/>
    <property type="match status" value="2"/>
</dbReference>
<dbReference type="InterPro" id="IPR050397">
    <property type="entry name" value="Env_Response_Regulators"/>
</dbReference>
<dbReference type="AlphaFoldDB" id="A0AAX0WPS3"/>
<feature type="domain" description="Cyclic nucleotide-binding" evidence="1">
    <location>
        <begin position="206"/>
        <end position="308"/>
    </location>
</feature>
<feature type="domain" description="Cyclic nucleotide-binding" evidence="1">
    <location>
        <begin position="29"/>
        <end position="149"/>
    </location>
</feature>
<dbReference type="InterPro" id="IPR000595">
    <property type="entry name" value="cNMP-bd_dom"/>
</dbReference>
<evidence type="ECO:0000313" key="3">
    <source>
        <dbReference type="Proteomes" id="UP000192511"/>
    </source>
</evidence>
<dbReference type="InterPro" id="IPR014710">
    <property type="entry name" value="RmlC-like_jellyroll"/>
</dbReference>
<dbReference type="Gene3D" id="2.60.120.10">
    <property type="entry name" value="Jelly Rolls"/>
    <property type="match status" value="2"/>
</dbReference>
<gene>
    <name evidence="2" type="ORF">A6J39_003100</name>
</gene>
<dbReference type="SUPFAM" id="SSF51206">
    <property type="entry name" value="cAMP-binding domain-like"/>
    <property type="match status" value="2"/>
</dbReference>
<reference evidence="2" key="1">
    <citation type="submission" date="2017-12" db="EMBL/GenBank/DDBJ databases">
        <title>FDA dAtabase for Regulatory Grade micrObial Sequences (FDA-ARGOS): Supporting development and validation of Infectious Disease Dx tests.</title>
        <authorList>
            <person name="Kerrigan L."/>
            <person name="Tallon L.J."/>
            <person name="Sadzewicz L."/>
            <person name="Sengamalay N."/>
            <person name="Ott S."/>
            <person name="Godinez A."/>
            <person name="Nagaraj S."/>
            <person name="Vavikolanu K."/>
            <person name="Vyas G."/>
            <person name="Nadendla S."/>
            <person name="Aluvathingal J."/>
            <person name="Sichtig H."/>
        </authorList>
    </citation>
    <scope>NUCLEOTIDE SEQUENCE [LARGE SCALE GENOMIC DNA]</scope>
    <source>
        <strain evidence="2">FDAARGOS_200</strain>
    </source>
</reference>
<dbReference type="PANTHER" id="PTHR24567">
    <property type="entry name" value="CRP FAMILY TRANSCRIPTIONAL REGULATORY PROTEIN"/>
    <property type="match status" value="1"/>
</dbReference>
<dbReference type="InterPro" id="IPR018490">
    <property type="entry name" value="cNMP-bd_dom_sf"/>
</dbReference>
<evidence type="ECO:0000259" key="1">
    <source>
        <dbReference type="PROSITE" id="PS50042"/>
    </source>
</evidence>
<dbReference type="PROSITE" id="PS50042">
    <property type="entry name" value="CNMP_BINDING_3"/>
    <property type="match status" value="2"/>
</dbReference>
<comment type="caution">
    <text evidence="2">The sequence shown here is derived from an EMBL/GenBank/DDBJ whole genome shotgun (WGS) entry which is preliminary data.</text>
</comment>
<dbReference type="GO" id="GO:0005829">
    <property type="term" value="C:cytosol"/>
    <property type="evidence" value="ECO:0007669"/>
    <property type="project" value="TreeGrafter"/>
</dbReference>
<sequence>MTEDISMDNMVIESDENELNLNKQLTQSIGDFLSPLELEFLIKYAKISSFVEGETIVHQGKRTDSVYLILEGTVLVTARIMNESVTNMETLPSGHFFTANSFIEDGPCSTSFIASSSVLCLVISRSYFELLSVDFPETRYKLLQVFAQQICSRLKTVHDIITSFISDSDMTSLSFFERIIYSLNQPKKIIFEESNIAKSEIENLLLFKSLTQDEIDTLLKQFVILNAPKNCILVNERDSTASCYLVLYGAIQTCIIQDGKLAKLSVIGPGTLIASIGCIENNVLFNFTYLTCEHTILCKLSESAIQRIKENNPRLWYKLFNLIFGSLVALKKSIYKLDIRLHIENYNR</sequence>
<dbReference type="Pfam" id="PF00027">
    <property type="entry name" value="cNMP_binding"/>
    <property type="match status" value="2"/>
</dbReference>
<protein>
    <submittedName>
        <fullName evidence="2">Cyclic nucleotide-binding domain-containing protein</fullName>
    </submittedName>
</protein>
<dbReference type="RefSeq" id="WP_081595173.1">
    <property type="nucleotide sequence ID" value="NZ_JAPHOY010000001.1"/>
</dbReference>
<dbReference type="EMBL" id="NBTX02000004">
    <property type="protein sequence ID" value="PNL60279.1"/>
    <property type="molecule type" value="Genomic_DNA"/>
</dbReference>
<dbReference type="PANTHER" id="PTHR24567:SF26">
    <property type="entry name" value="REGULATORY PROTEIN YEIL"/>
    <property type="match status" value="1"/>
</dbReference>
<keyword evidence="3" id="KW-1185">Reference proteome</keyword>
<evidence type="ECO:0000313" key="2">
    <source>
        <dbReference type="EMBL" id="PNL60279.1"/>
    </source>
</evidence>
<dbReference type="CDD" id="cd00038">
    <property type="entry name" value="CAP_ED"/>
    <property type="match status" value="2"/>
</dbReference>
<organism evidence="2 3">
    <name type="scientific">Legionella anisa</name>
    <dbReference type="NCBI Taxonomy" id="28082"/>
    <lineage>
        <taxon>Bacteria</taxon>
        <taxon>Pseudomonadati</taxon>
        <taxon>Pseudomonadota</taxon>
        <taxon>Gammaproteobacteria</taxon>
        <taxon>Legionellales</taxon>
        <taxon>Legionellaceae</taxon>
        <taxon>Legionella</taxon>
    </lineage>
</organism>
<name>A0AAX0WPS3_9GAMM</name>
<proteinExistence type="predicted"/>
<accession>A0AAX0WPS3</accession>
<dbReference type="GO" id="GO:0003700">
    <property type="term" value="F:DNA-binding transcription factor activity"/>
    <property type="evidence" value="ECO:0007669"/>
    <property type="project" value="TreeGrafter"/>
</dbReference>
<dbReference type="Proteomes" id="UP000192511">
    <property type="component" value="Unassembled WGS sequence"/>
</dbReference>